<dbReference type="Pfam" id="PF06925">
    <property type="entry name" value="MGDG_synth"/>
    <property type="match status" value="1"/>
</dbReference>
<dbReference type="EMBL" id="FCNZ02000001">
    <property type="protein sequence ID" value="SAL09863.1"/>
    <property type="molecule type" value="Genomic_DNA"/>
</dbReference>
<feature type="domain" description="Diacylglycerol glucosyltransferase N-terminal" evidence="4">
    <location>
        <begin position="19"/>
        <end position="127"/>
    </location>
</feature>
<evidence type="ECO:0000256" key="3">
    <source>
        <dbReference type="ARBA" id="ARBA00022679"/>
    </source>
</evidence>
<dbReference type="PANTHER" id="PTHR43025:SF3">
    <property type="entry name" value="MONOGALACTOSYLDIACYLGLYCEROL SYNTHASE 1, CHLOROPLASTIC"/>
    <property type="match status" value="1"/>
</dbReference>
<organism evidence="5 6">
    <name type="scientific">Caballeronia telluris</name>
    <dbReference type="NCBI Taxonomy" id="326475"/>
    <lineage>
        <taxon>Bacteria</taxon>
        <taxon>Pseudomonadati</taxon>
        <taxon>Pseudomonadota</taxon>
        <taxon>Betaproteobacteria</taxon>
        <taxon>Burkholderiales</taxon>
        <taxon>Burkholderiaceae</taxon>
        <taxon>Caballeronia</taxon>
    </lineage>
</organism>
<gene>
    <name evidence="5" type="ORF">AWB66_00137</name>
</gene>
<dbReference type="InterPro" id="IPR009695">
    <property type="entry name" value="Diacylglyc_glucosyltr_N"/>
</dbReference>
<comment type="caution">
    <text evidence="5">The sequence shown here is derived from an EMBL/GenBank/DDBJ whole genome shotgun (WGS) entry which is preliminary data.</text>
</comment>
<dbReference type="GO" id="GO:0016020">
    <property type="term" value="C:membrane"/>
    <property type="evidence" value="ECO:0007669"/>
    <property type="project" value="GOC"/>
</dbReference>
<dbReference type="Proteomes" id="UP000054717">
    <property type="component" value="Unassembled WGS sequence"/>
</dbReference>
<accession>A0A158EQW8</accession>
<dbReference type="GO" id="GO:0016758">
    <property type="term" value="F:hexosyltransferase activity"/>
    <property type="evidence" value="ECO:0007669"/>
    <property type="project" value="InterPro"/>
</dbReference>
<name>A0A158EQW8_9BURK</name>
<comment type="similarity">
    <text evidence="1">Belongs to the glycosyltransferase 28 family.</text>
</comment>
<evidence type="ECO:0000313" key="5">
    <source>
        <dbReference type="EMBL" id="SAL09863.1"/>
    </source>
</evidence>
<dbReference type="STRING" id="326475.AWB66_00137"/>
<reference evidence="5" key="1">
    <citation type="submission" date="2016-01" db="EMBL/GenBank/DDBJ databases">
        <authorList>
            <person name="Peeters Charlotte."/>
        </authorList>
    </citation>
    <scope>NUCLEOTIDE SEQUENCE</scope>
    <source>
        <strain evidence="5">LMG 22936</strain>
    </source>
</reference>
<dbReference type="PANTHER" id="PTHR43025">
    <property type="entry name" value="MONOGALACTOSYLDIACYLGLYCEROL SYNTHASE"/>
    <property type="match status" value="1"/>
</dbReference>
<evidence type="ECO:0000259" key="4">
    <source>
        <dbReference type="Pfam" id="PF06925"/>
    </source>
</evidence>
<evidence type="ECO:0000256" key="2">
    <source>
        <dbReference type="ARBA" id="ARBA00022676"/>
    </source>
</evidence>
<protein>
    <submittedName>
        <fullName evidence="5">Monogalactosyldiacylglycerol synthase</fullName>
    </submittedName>
</protein>
<dbReference type="InterPro" id="IPR050519">
    <property type="entry name" value="Glycosyltransf_28_UgtP"/>
</dbReference>
<sequence length="140" mass="15693">MVKPPKNILLLSISAGAGHTRAAEAVRAFAAIHPTGIEATHLDVMDFVPPTFRKIYTDFYLALVSSQPALWSYLYQRTDEADPAALSQKLRRAVERLNCRALLAEIARCRPDAIICTHFLPAEILSREIRKARLDIPVWV</sequence>
<keyword evidence="2" id="KW-0328">Glycosyltransferase</keyword>
<keyword evidence="6" id="KW-1185">Reference proteome</keyword>
<keyword evidence="3" id="KW-0808">Transferase</keyword>
<evidence type="ECO:0000256" key="1">
    <source>
        <dbReference type="ARBA" id="ARBA00006962"/>
    </source>
</evidence>
<dbReference type="AlphaFoldDB" id="A0A158EQW8"/>
<evidence type="ECO:0000313" key="6">
    <source>
        <dbReference type="Proteomes" id="UP000054717"/>
    </source>
</evidence>
<dbReference type="GO" id="GO:0009247">
    <property type="term" value="P:glycolipid biosynthetic process"/>
    <property type="evidence" value="ECO:0007669"/>
    <property type="project" value="InterPro"/>
</dbReference>
<proteinExistence type="inferred from homology"/>